<name>A0AAV7VKI8_PLEWA</name>
<dbReference type="EMBL" id="JANPWB010000003">
    <property type="protein sequence ID" value="KAJ1202143.1"/>
    <property type="molecule type" value="Genomic_DNA"/>
</dbReference>
<reference evidence="1" key="1">
    <citation type="journal article" date="2022" name="bioRxiv">
        <title>Sequencing and chromosome-scale assembly of the giantPleurodeles waltlgenome.</title>
        <authorList>
            <person name="Brown T."/>
            <person name="Elewa A."/>
            <person name="Iarovenko S."/>
            <person name="Subramanian E."/>
            <person name="Araus A.J."/>
            <person name="Petzold A."/>
            <person name="Susuki M."/>
            <person name="Suzuki K.-i.T."/>
            <person name="Hayashi T."/>
            <person name="Toyoda A."/>
            <person name="Oliveira C."/>
            <person name="Osipova E."/>
            <person name="Leigh N.D."/>
            <person name="Simon A."/>
            <person name="Yun M.H."/>
        </authorList>
    </citation>
    <scope>NUCLEOTIDE SEQUENCE</scope>
    <source>
        <strain evidence="1">20211129_DDA</strain>
        <tissue evidence="1">Liver</tissue>
    </source>
</reference>
<comment type="caution">
    <text evidence="1">The sequence shown here is derived from an EMBL/GenBank/DDBJ whole genome shotgun (WGS) entry which is preliminary data.</text>
</comment>
<organism evidence="1 2">
    <name type="scientific">Pleurodeles waltl</name>
    <name type="common">Iberian ribbed newt</name>
    <dbReference type="NCBI Taxonomy" id="8319"/>
    <lineage>
        <taxon>Eukaryota</taxon>
        <taxon>Metazoa</taxon>
        <taxon>Chordata</taxon>
        <taxon>Craniata</taxon>
        <taxon>Vertebrata</taxon>
        <taxon>Euteleostomi</taxon>
        <taxon>Amphibia</taxon>
        <taxon>Batrachia</taxon>
        <taxon>Caudata</taxon>
        <taxon>Salamandroidea</taxon>
        <taxon>Salamandridae</taxon>
        <taxon>Pleurodelinae</taxon>
        <taxon>Pleurodeles</taxon>
    </lineage>
</organism>
<evidence type="ECO:0000313" key="1">
    <source>
        <dbReference type="EMBL" id="KAJ1202143.1"/>
    </source>
</evidence>
<dbReference type="AlphaFoldDB" id="A0AAV7VKI8"/>
<sequence length="118" mass="13835">MAAHCLPKGTDPEIWPVRIRALHKAVRRGQEKEEMPAVWRRRCLLGAYWGQVGPGRNVEGPRPGEKQNSIRLWVSIRPHWTAQTCCRPSEYRLVMWRMSGDRDTALMLWRMMEGLNRL</sequence>
<accession>A0AAV7VKI8</accession>
<dbReference type="Proteomes" id="UP001066276">
    <property type="component" value="Chromosome 2_1"/>
</dbReference>
<keyword evidence="2" id="KW-1185">Reference proteome</keyword>
<evidence type="ECO:0000313" key="2">
    <source>
        <dbReference type="Proteomes" id="UP001066276"/>
    </source>
</evidence>
<proteinExistence type="predicted"/>
<protein>
    <submittedName>
        <fullName evidence="1">Uncharacterized protein</fullName>
    </submittedName>
</protein>
<gene>
    <name evidence="1" type="ORF">NDU88_005944</name>
</gene>